<reference evidence="11" key="2">
    <citation type="submission" date="2022-08" db="UniProtKB">
        <authorList>
            <consortium name="EnsemblMetazoa"/>
        </authorList>
    </citation>
    <scope>IDENTIFICATION</scope>
    <source>
        <strain evidence="11">STECLA/ALBI9_A</strain>
    </source>
</reference>
<dbReference type="InterPro" id="IPR002076">
    <property type="entry name" value="ELO_fam"/>
</dbReference>
<dbReference type="PANTHER" id="PTHR11157">
    <property type="entry name" value="FATTY ACID ACYL TRANSFERASE-RELATED"/>
    <property type="match status" value="1"/>
</dbReference>
<dbReference type="InterPro" id="IPR030457">
    <property type="entry name" value="ELO_CS"/>
</dbReference>
<feature type="transmembrane region" description="Helical" evidence="10">
    <location>
        <begin position="134"/>
        <end position="153"/>
    </location>
</feature>
<evidence type="ECO:0000256" key="10">
    <source>
        <dbReference type="RuleBase" id="RU361115"/>
    </source>
</evidence>
<dbReference type="GO" id="GO:0034625">
    <property type="term" value="P:fatty acid elongation, monounsaturated fatty acid"/>
    <property type="evidence" value="ECO:0007669"/>
    <property type="project" value="TreeGrafter"/>
</dbReference>
<evidence type="ECO:0000313" key="12">
    <source>
        <dbReference type="Proteomes" id="UP000069272"/>
    </source>
</evidence>
<feature type="transmembrane region" description="Helical" evidence="10">
    <location>
        <begin position="363"/>
        <end position="382"/>
    </location>
</feature>
<dbReference type="GO" id="GO:0009922">
    <property type="term" value="F:fatty acid elongase activity"/>
    <property type="evidence" value="ECO:0007669"/>
    <property type="project" value="UniProtKB-EC"/>
</dbReference>
<keyword evidence="5 10" id="KW-0276">Fatty acid metabolism</keyword>
<name>A0A182FHH2_ANOAL</name>
<feature type="transmembrane region" description="Helical" evidence="10">
    <location>
        <begin position="20"/>
        <end position="43"/>
    </location>
</feature>
<keyword evidence="8 10" id="KW-0472">Membrane</keyword>
<feature type="transmembrane region" description="Helical" evidence="10">
    <location>
        <begin position="253"/>
        <end position="272"/>
    </location>
</feature>
<keyword evidence="4 10" id="KW-0812">Transmembrane</keyword>
<comment type="catalytic activity">
    <reaction evidence="10">
        <text>a very-long-chain acyl-CoA + malonyl-CoA + H(+) = a very-long-chain 3-oxoacyl-CoA + CO2 + CoA</text>
        <dbReference type="Rhea" id="RHEA:32727"/>
        <dbReference type="ChEBI" id="CHEBI:15378"/>
        <dbReference type="ChEBI" id="CHEBI:16526"/>
        <dbReference type="ChEBI" id="CHEBI:57287"/>
        <dbReference type="ChEBI" id="CHEBI:57384"/>
        <dbReference type="ChEBI" id="CHEBI:90725"/>
        <dbReference type="ChEBI" id="CHEBI:90736"/>
        <dbReference type="EC" id="2.3.1.199"/>
    </reaction>
</comment>
<keyword evidence="7 10" id="KW-0443">Lipid metabolism</keyword>
<evidence type="ECO:0000256" key="1">
    <source>
        <dbReference type="ARBA" id="ARBA00004141"/>
    </source>
</evidence>
<keyword evidence="6 10" id="KW-1133">Transmembrane helix</keyword>
<reference evidence="11 12" key="1">
    <citation type="journal article" date="2017" name="G3 (Bethesda)">
        <title>The Physical Genome Mapping of Anopheles albimanus Corrected Scaffold Misassemblies and Identified Interarm Rearrangements in Genus Anopheles.</title>
        <authorList>
            <person name="Artemov G.N."/>
            <person name="Peery A.N."/>
            <person name="Jiang X."/>
            <person name="Tu Z."/>
            <person name="Stegniy V.N."/>
            <person name="Sharakhova M.V."/>
            <person name="Sharakhov I.V."/>
        </authorList>
    </citation>
    <scope>NUCLEOTIDE SEQUENCE [LARGE SCALE GENOMIC DNA]</scope>
    <source>
        <strain evidence="11 12">ALBI9_A</strain>
    </source>
</reference>
<dbReference type="GO" id="GO:0005789">
    <property type="term" value="C:endoplasmic reticulum membrane"/>
    <property type="evidence" value="ECO:0007669"/>
    <property type="project" value="TreeGrafter"/>
</dbReference>
<accession>A0A182FHH2</accession>
<feature type="transmembrane region" description="Helical" evidence="10">
    <location>
        <begin position="426"/>
        <end position="446"/>
    </location>
</feature>
<proteinExistence type="inferred from homology"/>
<evidence type="ECO:0000256" key="7">
    <source>
        <dbReference type="ARBA" id="ARBA00023098"/>
    </source>
</evidence>
<evidence type="ECO:0000256" key="2">
    <source>
        <dbReference type="ARBA" id="ARBA00022516"/>
    </source>
</evidence>
<feature type="transmembrane region" description="Helical" evidence="10">
    <location>
        <begin position="394"/>
        <end position="414"/>
    </location>
</feature>
<dbReference type="VEuPathDB" id="VectorBase:AALB20_030603"/>
<keyword evidence="3 10" id="KW-0808">Transferase</keyword>
<dbReference type="PROSITE" id="PS01188">
    <property type="entry name" value="ELO"/>
    <property type="match status" value="1"/>
</dbReference>
<dbReference type="VEuPathDB" id="VectorBase:AALB20_032275"/>
<comment type="caution">
    <text evidence="10">Lacks conserved residue(s) required for the propagation of feature annotation.</text>
</comment>
<dbReference type="GO" id="GO:0019367">
    <property type="term" value="P:fatty acid elongation, saturated fatty acid"/>
    <property type="evidence" value="ECO:0007669"/>
    <property type="project" value="TreeGrafter"/>
</dbReference>
<evidence type="ECO:0000256" key="9">
    <source>
        <dbReference type="ARBA" id="ARBA00023160"/>
    </source>
</evidence>
<dbReference type="GO" id="GO:0030148">
    <property type="term" value="P:sphingolipid biosynthetic process"/>
    <property type="evidence" value="ECO:0007669"/>
    <property type="project" value="TreeGrafter"/>
</dbReference>
<dbReference type="VEuPathDB" id="VectorBase:AALB005965"/>
<evidence type="ECO:0000256" key="5">
    <source>
        <dbReference type="ARBA" id="ARBA00022832"/>
    </source>
</evidence>
<feature type="transmembrane region" description="Helical" evidence="10">
    <location>
        <begin position="458"/>
        <end position="477"/>
    </location>
</feature>
<comment type="subcellular location">
    <subcellularLocation>
        <location evidence="1">Membrane</location>
        <topology evidence="1">Multi-pass membrane protein</topology>
    </subcellularLocation>
</comment>
<evidence type="ECO:0000256" key="4">
    <source>
        <dbReference type="ARBA" id="ARBA00022692"/>
    </source>
</evidence>
<feature type="transmembrane region" description="Helical" evidence="10">
    <location>
        <begin position="109"/>
        <end position="127"/>
    </location>
</feature>
<sequence>MDLYHYYFYENADQRTKDWFLAGSPVPIVAIIICYLALVYYIVPRYMRNREAYQLKTFMGAYNLFQVLYCVFLITRLIQAGWRPYYFYKCVETDYSYEPKALLMVETTWYLMMIKLFELLETVLFVLRKKQNQVTLLHVYHHISTFVIAYIYTKYIGGSMLTFSIVANCIVHIIMYSYYFMSAYDVALFKFLVAKYKKYITKIQLKRVPRSAMDMNVTVGSGEGFGQQLDHLYTFLVDDLSDKRTIDLPFLHSPLWPLSVLTIYFALVFYWIPNYMSNRKPYDLRTLMIGYNVFQVVVCYCLIRQLVVHGWTFRYLYTCELTDYSGSKDAIGFLYASYLNYLVKLAELSETIMFALRKKRNQISFLHVYHHVFTYLLAWIFAKYVGGSMLTYTIVVNSMVHMCMYSYYLMAVIPDRMPFRLNKLKPYITAIQIIQLFSILVNIMFALRSDCDIPRTHILLYMPYMVVLFTMFVNFYLKTYRSAFSKAMGACYTDGGLKSKAN</sequence>
<evidence type="ECO:0000256" key="3">
    <source>
        <dbReference type="ARBA" id="ARBA00022679"/>
    </source>
</evidence>
<dbReference type="GO" id="GO:0034626">
    <property type="term" value="P:fatty acid elongation, polyunsaturated fatty acid"/>
    <property type="evidence" value="ECO:0007669"/>
    <property type="project" value="TreeGrafter"/>
</dbReference>
<evidence type="ECO:0000313" key="11">
    <source>
        <dbReference type="EnsemblMetazoa" id="AALB005965-PA"/>
    </source>
</evidence>
<protein>
    <recommendedName>
        <fullName evidence="10">Elongation of very long chain fatty acids protein</fullName>
        <ecNumber evidence="10">2.3.1.199</ecNumber>
    </recommendedName>
    <alternativeName>
        <fullName evidence="10">Very-long-chain 3-oxoacyl-CoA synthase</fullName>
    </alternativeName>
</protein>
<keyword evidence="12" id="KW-1185">Reference proteome</keyword>
<dbReference type="Proteomes" id="UP000069272">
    <property type="component" value="Chromosome 3L"/>
</dbReference>
<evidence type="ECO:0000256" key="6">
    <source>
        <dbReference type="ARBA" id="ARBA00022989"/>
    </source>
</evidence>
<dbReference type="EC" id="2.3.1.199" evidence="10"/>
<dbReference type="Pfam" id="PF01151">
    <property type="entry name" value="ELO"/>
    <property type="match status" value="2"/>
</dbReference>
<dbReference type="AlphaFoldDB" id="A0A182FHH2"/>
<keyword evidence="9 10" id="KW-0275">Fatty acid biosynthesis</keyword>
<dbReference type="EnsemblMetazoa" id="AALB005965-RA">
    <property type="protein sequence ID" value="AALB005965-PA"/>
    <property type="gene ID" value="AALB005965"/>
</dbReference>
<evidence type="ECO:0000256" key="8">
    <source>
        <dbReference type="ARBA" id="ARBA00023136"/>
    </source>
</evidence>
<dbReference type="STRING" id="7167.A0A182FHH2"/>
<feature type="transmembrane region" description="Helical" evidence="10">
    <location>
        <begin position="284"/>
        <end position="303"/>
    </location>
</feature>
<dbReference type="PANTHER" id="PTHR11157:SF113">
    <property type="entry name" value="ELONGATION OF VERY LONG CHAIN FATTY ACIDS PROTEIN"/>
    <property type="match status" value="1"/>
</dbReference>
<keyword evidence="2 10" id="KW-0444">Lipid biosynthesis</keyword>
<comment type="similarity">
    <text evidence="10">Belongs to the ELO family.</text>
</comment>
<organism evidence="11 12">
    <name type="scientific">Anopheles albimanus</name>
    <name type="common">New world malaria mosquito</name>
    <dbReference type="NCBI Taxonomy" id="7167"/>
    <lineage>
        <taxon>Eukaryota</taxon>
        <taxon>Metazoa</taxon>
        <taxon>Ecdysozoa</taxon>
        <taxon>Arthropoda</taxon>
        <taxon>Hexapoda</taxon>
        <taxon>Insecta</taxon>
        <taxon>Pterygota</taxon>
        <taxon>Neoptera</taxon>
        <taxon>Endopterygota</taxon>
        <taxon>Diptera</taxon>
        <taxon>Nematocera</taxon>
        <taxon>Culicoidea</taxon>
        <taxon>Culicidae</taxon>
        <taxon>Anophelinae</taxon>
        <taxon>Anopheles</taxon>
    </lineage>
</organism>
<dbReference type="GO" id="GO:0042761">
    <property type="term" value="P:very long-chain fatty acid biosynthetic process"/>
    <property type="evidence" value="ECO:0007669"/>
    <property type="project" value="TreeGrafter"/>
</dbReference>
<feature type="transmembrane region" description="Helical" evidence="10">
    <location>
        <begin position="55"/>
        <end position="78"/>
    </location>
</feature>